<keyword evidence="3" id="KW-0175">Coiled coil</keyword>
<keyword evidence="8" id="KW-1185">Reference proteome</keyword>
<dbReference type="InterPro" id="IPR018378">
    <property type="entry name" value="C-type_lectin_CS"/>
</dbReference>
<keyword evidence="1" id="KW-0430">Lectin</keyword>
<gene>
    <name evidence="7" type="primary">LOC108927841</name>
</gene>
<dbReference type="CDD" id="cd03590">
    <property type="entry name" value="CLECT_DC-SIGN_like"/>
    <property type="match status" value="1"/>
</dbReference>
<reference evidence="7" key="3">
    <citation type="submission" date="2025-09" db="UniProtKB">
        <authorList>
            <consortium name="Ensembl"/>
        </authorList>
    </citation>
    <scope>IDENTIFICATION</scope>
</reference>
<dbReference type="SMART" id="SM00034">
    <property type="entry name" value="CLECT"/>
    <property type="match status" value="1"/>
</dbReference>
<dbReference type="Gene3D" id="3.10.100.10">
    <property type="entry name" value="Mannose-Binding Protein A, subunit A"/>
    <property type="match status" value="1"/>
</dbReference>
<dbReference type="Proteomes" id="UP000694397">
    <property type="component" value="Chromosome 1"/>
</dbReference>
<reference evidence="7" key="2">
    <citation type="submission" date="2025-08" db="UniProtKB">
        <authorList>
            <consortium name="Ensembl"/>
        </authorList>
    </citation>
    <scope>IDENTIFICATION</scope>
</reference>
<evidence type="ECO:0000259" key="6">
    <source>
        <dbReference type="PROSITE" id="PS50041"/>
    </source>
</evidence>
<reference evidence="7 8" key="1">
    <citation type="submission" date="2019-04" db="EMBL/GenBank/DDBJ databases">
        <authorList>
            <consortium name="Wellcome Sanger Institute Data Sharing"/>
        </authorList>
    </citation>
    <scope>NUCLEOTIDE SEQUENCE [LARGE SCALE GENOMIC DNA]</scope>
</reference>
<dbReference type="OrthoDB" id="8950604at2759"/>
<evidence type="ECO:0000256" key="2">
    <source>
        <dbReference type="ARBA" id="ARBA00023157"/>
    </source>
</evidence>
<dbReference type="AlphaFoldDB" id="A0A8C9WM58"/>
<dbReference type="InterPro" id="IPR050111">
    <property type="entry name" value="C-type_lectin/snaclec_domain"/>
</dbReference>
<dbReference type="InterPro" id="IPR033989">
    <property type="entry name" value="CD209-like_CTLD"/>
</dbReference>
<dbReference type="PROSITE" id="PS50041">
    <property type="entry name" value="C_TYPE_LECTIN_2"/>
    <property type="match status" value="1"/>
</dbReference>
<dbReference type="PANTHER" id="PTHR22803">
    <property type="entry name" value="MANNOSE, PHOSPHOLIPASE, LECTIN RECEPTOR RELATED"/>
    <property type="match status" value="1"/>
</dbReference>
<sequence>MELSDNVYVNTKNLKVHSNGTSDQISRRSPGAQPAGSTCAGKRLCRCATVCLGLLCVLLLTALIVLSVYYKKSAEDTEVQLSALKGEIDQLKSNYRDCIAKQICPQGWVGFDTSCYYISSEEKNWTESQQDCEQRGVNLAIINSREEQEFINTFNKRIWIGLTYRDEERSWKWVDGTELTVMFWRSGEPNDAGGKENCVESKPESNSLMTWNDLECTQEHYWACERDLDRS</sequence>
<feature type="domain" description="C-type lectin" evidence="6">
    <location>
        <begin position="111"/>
        <end position="225"/>
    </location>
</feature>
<evidence type="ECO:0000313" key="8">
    <source>
        <dbReference type="Proteomes" id="UP000694397"/>
    </source>
</evidence>
<dbReference type="Pfam" id="PF00059">
    <property type="entry name" value="Lectin_C"/>
    <property type="match status" value="1"/>
</dbReference>
<dbReference type="InterPro" id="IPR016186">
    <property type="entry name" value="C-type_lectin-like/link_sf"/>
</dbReference>
<keyword evidence="5" id="KW-1133">Transmembrane helix</keyword>
<dbReference type="Ensembl" id="ENSSFOT00015080388.1">
    <property type="protein sequence ID" value="ENSSFOP00015075879.1"/>
    <property type="gene ID" value="ENSSFOG00015029377.1"/>
</dbReference>
<keyword evidence="2" id="KW-1015">Disulfide bond</keyword>
<dbReference type="GeneTree" id="ENSGT01020000230338"/>
<organism evidence="7 8">
    <name type="scientific">Scleropages formosus</name>
    <name type="common">Asian bonytongue</name>
    <name type="synonym">Osteoglossum formosum</name>
    <dbReference type="NCBI Taxonomy" id="113540"/>
    <lineage>
        <taxon>Eukaryota</taxon>
        <taxon>Metazoa</taxon>
        <taxon>Chordata</taxon>
        <taxon>Craniata</taxon>
        <taxon>Vertebrata</taxon>
        <taxon>Euteleostomi</taxon>
        <taxon>Actinopterygii</taxon>
        <taxon>Neopterygii</taxon>
        <taxon>Teleostei</taxon>
        <taxon>Osteoglossocephala</taxon>
        <taxon>Osteoglossomorpha</taxon>
        <taxon>Osteoglossiformes</taxon>
        <taxon>Osteoglossidae</taxon>
        <taxon>Scleropages</taxon>
    </lineage>
</organism>
<evidence type="ECO:0000256" key="4">
    <source>
        <dbReference type="SAM" id="MobiDB-lite"/>
    </source>
</evidence>
<evidence type="ECO:0000256" key="5">
    <source>
        <dbReference type="SAM" id="Phobius"/>
    </source>
</evidence>
<feature type="coiled-coil region" evidence="3">
    <location>
        <begin position="74"/>
        <end position="101"/>
    </location>
</feature>
<protein>
    <recommendedName>
        <fullName evidence="6">C-type lectin domain-containing protein</fullName>
    </recommendedName>
</protein>
<dbReference type="GO" id="GO:0030246">
    <property type="term" value="F:carbohydrate binding"/>
    <property type="evidence" value="ECO:0007669"/>
    <property type="project" value="UniProtKB-KW"/>
</dbReference>
<keyword evidence="5" id="KW-0812">Transmembrane</keyword>
<feature type="transmembrane region" description="Helical" evidence="5">
    <location>
        <begin position="50"/>
        <end position="70"/>
    </location>
</feature>
<dbReference type="InterPro" id="IPR016187">
    <property type="entry name" value="CTDL_fold"/>
</dbReference>
<dbReference type="SUPFAM" id="SSF56436">
    <property type="entry name" value="C-type lectin-like"/>
    <property type="match status" value="1"/>
</dbReference>
<name>A0A8C9WM58_SCLFO</name>
<evidence type="ECO:0000256" key="3">
    <source>
        <dbReference type="SAM" id="Coils"/>
    </source>
</evidence>
<proteinExistence type="predicted"/>
<dbReference type="PROSITE" id="PS00615">
    <property type="entry name" value="C_TYPE_LECTIN_1"/>
    <property type="match status" value="1"/>
</dbReference>
<accession>A0A8C9WM58</accession>
<evidence type="ECO:0000256" key="1">
    <source>
        <dbReference type="ARBA" id="ARBA00022734"/>
    </source>
</evidence>
<feature type="region of interest" description="Disordered" evidence="4">
    <location>
        <begin position="18"/>
        <end position="38"/>
    </location>
</feature>
<evidence type="ECO:0000313" key="7">
    <source>
        <dbReference type="Ensembl" id="ENSSFOP00015075879.1"/>
    </source>
</evidence>
<keyword evidence="5" id="KW-0472">Membrane</keyword>
<dbReference type="InterPro" id="IPR001304">
    <property type="entry name" value="C-type_lectin-like"/>
</dbReference>